<dbReference type="Gene3D" id="1.10.630.10">
    <property type="entry name" value="Cytochrome P450"/>
    <property type="match status" value="1"/>
</dbReference>
<dbReference type="PANTHER" id="PTHR24300:SF395">
    <property type="entry name" value="CYTOCHROME P450, FAMILY 2, SUBFAMILY AC, POLYPEPTIDE 7"/>
    <property type="match status" value="1"/>
</dbReference>
<dbReference type="InterPro" id="IPR050182">
    <property type="entry name" value="Cytochrome_P450_fam2"/>
</dbReference>
<dbReference type="GO" id="GO:0006082">
    <property type="term" value="P:organic acid metabolic process"/>
    <property type="evidence" value="ECO:0007669"/>
    <property type="project" value="TreeGrafter"/>
</dbReference>
<evidence type="ECO:0000256" key="4">
    <source>
        <dbReference type="ARBA" id="ARBA00023004"/>
    </source>
</evidence>
<dbReference type="AlphaFoldDB" id="K7FBC7"/>
<dbReference type="InterPro" id="IPR036396">
    <property type="entry name" value="Cyt_P450_sf"/>
</dbReference>
<comment type="cofactor">
    <cofactor evidence="1">
        <name>heme</name>
        <dbReference type="ChEBI" id="CHEBI:30413"/>
    </cofactor>
</comment>
<organism evidence="5 6">
    <name type="scientific">Pelodiscus sinensis</name>
    <name type="common">Chinese softshell turtle</name>
    <name type="synonym">Trionyx sinensis</name>
    <dbReference type="NCBI Taxonomy" id="13735"/>
    <lineage>
        <taxon>Eukaryota</taxon>
        <taxon>Metazoa</taxon>
        <taxon>Chordata</taxon>
        <taxon>Craniata</taxon>
        <taxon>Vertebrata</taxon>
        <taxon>Euteleostomi</taxon>
        <taxon>Archelosauria</taxon>
        <taxon>Testudinata</taxon>
        <taxon>Testudines</taxon>
        <taxon>Cryptodira</taxon>
        <taxon>Trionychia</taxon>
        <taxon>Trionychidae</taxon>
        <taxon>Pelodiscus</taxon>
    </lineage>
</organism>
<reference evidence="6" key="2">
    <citation type="journal article" date="2013" name="Nat. Genet.">
        <title>The draft genomes of soft-shell turtle and green sea turtle yield insights into the development and evolution of the turtle-specific body plan.</title>
        <authorList>
            <person name="Wang Z."/>
            <person name="Pascual-Anaya J."/>
            <person name="Zadissa A."/>
            <person name="Li W."/>
            <person name="Niimura Y."/>
            <person name="Huang Z."/>
            <person name="Li C."/>
            <person name="White S."/>
            <person name="Xiong Z."/>
            <person name="Fang D."/>
            <person name="Wang B."/>
            <person name="Ming Y."/>
            <person name="Chen Y."/>
            <person name="Zheng Y."/>
            <person name="Kuraku S."/>
            <person name="Pignatelli M."/>
            <person name="Herrero J."/>
            <person name="Beal K."/>
            <person name="Nozawa M."/>
            <person name="Li Q."/>
            <person name="Wang J."/>
            <person name="Zhang H."/>
            <person name="Yu L."/>
            <person name="Shigenobu S."/>
            <person name="Wang J."/>
            <person name="Liu J."/>
            <person name="Flicek P."/>
            <person name="Searle S."/>
            <person name="Wang J."/>
            <person name="Kuratani S."/>
            <person name="Yin Y."/>
            <person name="Aken B."/>
            <person name="Zhang G."/>
            <person name="Irie N."/>
        </authorList>
    </citation>
    <scope>NUCLEOTIDE SEQUENCE [LARGE SCALE GENOMIC DNA]</scope>
    <source>
        <strain evidence="6">Daiwa-1</strain>
    </source>
</reference>
<dbReference type="GO" id="GO:0020037">
    <property type="term" value="F:heme binding"/>
    <property type="evidence" value="ECO:0007669"/>
    <property type="project" value="InterPro"/>
</dbReference>
<dbReference type="GO" id="GO:0005506">
    <property type="term" value="F:iron ion binding"/>
    <property type="evidence" value="ECO:0007669"/>
    <property type="project" value="InterPro"/>
</dbReference>
<dbReference type="InterPro" id="IPR001128">
    <property type="entry name" value="Cyt_P450"/>
</dbReference>
<protein>
    <submittedName>
        <fullName evidence="5">Uncharacterized protein</fullName>
    </submittedName>
</protein>
<dbReference type="eggNOG" id="KOG0156">
    <property type="taxonomic scope" value="Eukaryota"/>
</dbReference>
<dbReference type="HOGENOM" id="CLU_114364_0_0_1"/>
<dbReference type="OMA" id="EAWNDIL"/>
<dbReference type="Proteomes" id="UP000007267">
    <property type="component" value="Unassembled WGS sequence"/>
</dbReference>
<dbReference type="Pfam" id="PF00067">
    <property type="entry name" value="p450"/>
    <property type="match status" value="1"/>
</dbReference>
<proteinExistence type="inferred from homology"/>
<dbReference type="Ensembl" id="ENSPSIT00000005368.1">
    <property type="protein sequence ID" value="ENSPSIP00000005337.1"/>
    <property type="gene ID" value="ENSPSIG00000004977.1"/>
</dbReference>
<dbReference type="GO" id="GO:0016712">
    <property type="term" value="F:oxidoreductase activity, acting on paired donors, with incorporation or reduction of molecular oxygen, reduced flavin or flavoprotein as one donor, and incorporation of one atom of oxygen"/>
    <property type="evidence" value="ECO:0007669"/>
    <property type="project" value="TreeGrafter"/>
</dbReference>
<reference evidence="5" key="4">
    <citation type="submission" date="2025-09" db="UniProtKB">
        <authorList>
            <consortium name="Ensembl"/>
        </authorList>
    </citation>
    <scope>IDENTIFICATION</scope>
</reference>
<keyword evidence="4" id="KW-0408">Iron</keyword>
<dbReference type="InterPro" id="IPR002401">
    <property type="entry name" value="Cyt_P450_E_grp-I"/>
</dbReference>
<keyword evidence="6" id="KW-1185">Reference proteome</keyword>
<evidence type="ECO:0000256" key="3">
    <source>
        <dbReference type="ARBA" id="ARBA00022723"/>
    </source>
</evidence>
<dbReference type="STRING" id="13735.ENSPSIP00000005337"/>
<sequence>STTLEKAKPGPFYLQVSPSVCSTRIQFENQSVFIVLNVGKPFDTKVILNSAVSNVICSVLFGERFAYEDPVFLTLLKLLNENTKLLGSPAVQLYNFYPSIGFLFGAPKTVSRNIEELNAFLETFFKEHRQRFSENNLTGFVDAFLMKQQQESRNSHTHFHNANLLFSTLDLFAAGTETTSTTIRWGILLMMKYPEIQSKAKHLSLIKVF</sequence>
<dbReference type="PANTHER" id="PTHR24300">
    <property type="entry name" value="CYTOCHROME P450 508A4-RELATED"/>
    <property type="match status" value="1"/>
</dbReference>
<dbReference type="GO" id="GO:0005737">
    <property type="term" value="C:cytoplasm"/>
    <property type="evidence" value="ECO:0007669"/>
    <property type="project" value="TreeGrafter"/>
</dbReference>
<evidence type="ECO:0000256" key="2">
    <source>
        <dbReference type="ARBA" id="ARBA00010617"/>
    </source>
</evidence>
<dbReference type="EMBL" id="AGCU01017861">
    <property type="status" value="NOT_ANNOTATED_CDS"/>
    <property type="molecule type" value="Genomic_DNA"/>
</dbReference>
<dbReference type="SUPFAM" id="SSF48264">
    <property type="entry name" value="Cytochrome P450"/>
    <property type="match status" value="1"/>
</dbReference>
<evidence type="ECO:0000313" key="6">
    <source>
        <dbReference type="Proteomes" id="UP000007267"/>
    </source>
</evidence>
<comment type="similarity">
    <text evidence="2">Belongs to the cytochrome P450 family.</text>
</comment>
<keyword evidence="3" id="KW-0479">Metal-binding</keyword>
<dbReference type="GO" id="GO:0006805">
    <property type="term" value="P:xenobiotic metabolic process"/>
    <property type="evidence" value="ECO:0007669"/>
    <property type="project" value="TreeGrafter"/>
</dbReference>
<dbReference type="PRINTS" id="PR00463">
    <property type="entry name" value="EP450I"/>
</dbReference>
<reference evidence="6" key="1">
    <citation type="submission" date="2011-10" db="EMBL/GenBank/DDBJ databases">
        <authorList>
            <consortium name="Soft-shell Turtle Genome Consortium"/>
        </authorList>
    </citation>
    <scope>NUCLEOTIDE SEQUENCE [LARGE SCALE GENOMIC DNA]</scope>
    <source>
        <strain evidence="6">Daiwa-1</strain>
    </source>
</reference>
<accession>K7FBC7</accession>
<name>K7FBC7_PELSI</name>
<reference evidence="5" key="3">
    <citation type="submission" date="2025-08" db="UniProtKB">
        <authorList>
            <consortium name="Ensembl"/>
        </authorList>
    </citation>
    <scope>IDENTIFICATION</scope>
</reference>
<dbReference type="EMBL" id="AGCU01017862">
    <property type="status" value="NOT_ANNOTATED_CDS"/>
    <property type="molecule type" value="Genomic_DNA"/>
</dbReference>
<evidence type="ECO:0000313" key="5">
    <source>
        <dbReference type="Ensembl" id="ENSPSIP00000005337.1"/>
    </source>
</evidence>
<evidence type="ECO:0000256" key="1">
    <source>
        <dbReference type="ARBA" id="ARBA00001971"/>
    </source>
</evidence>
<dbReference type="GeneTree" id="ENSGT00940000162649"/>